<protein>
    <submittedName>
        <fullName evidence="1">Uncharacterized protein</fullName>
    </submittedName>
</protein>
<dbReference type="Proteomes" id="UP000821845">
    <property type="component" value="Chromosome 4"/>
</dbReference>
<accession>A0ACB7SJ47</accession>
<reference evidence="1" key="1">
    <citation type="submission" date="2020-05" db="EMBL/GenBank/DDBJ databases">
        <title>Large-scale comparative analyses of tick genomes elucidate their genetic diversity and vector capacities.</title>
        <authorList>
            <person name="Jia N."/>
            <person name="Wang J."/>
            <person name="Shi W."/>
            <person name="Du L."/>
            <person name="Sun Y."/>
            <person name="Zhan W."/>
            <person name="Jiang J."/>
            <person name="Wang Q."/>
            <person name="Zhang B."/>
            <person name="Ji P."/>
            <person name="Sakyi L.B."/>
            <person name="Cui X."/>
            <person name="Yuan T."/>
            <person name="Jiang B."/>
            <person name="Yang W."/>
            <person name="Lam T.T.-Y."/>
            <person name="Chang Q."/>
            <person name="Ding S."/>
            <person name="Wang X."/>
            <person name="Zhu J."/>
            <person name="Ruan X."/>
            <person name="Zhao L."/>
            <person name="Wei J."/>
            <person name="Que T."/>
            <person name="Du C."/>
            <person name="Cheng J."/>
            <person name="Dai P."/>
            <person name="Han X."/>
            <person name="Huang E."/>
            <person name="Gao Y."/>
            <person name="Liu J."/>
            <person name="Shao H."/>
            <person name="Ye R."/>
            <person name="Li L."/>
            <person name="Wei W."/>
            <person name="Wang X."/>
            <person name="Wang C."/>
            <person name="Yang T."/>
            <person name="Huo Q."/>
            <person name="Li W."/>
            <person name="Guo W."/>
            <person name="Chen H."/>
            <person name="Zhou L."/>
            <person name="Ni X."/>
            <person name="Tian J."/>
            <person name="Zhou Y."/>
            <person name="Sheng Y."/>
            <person name="Liu T."/>
            <person name="Pan Y."/>
            <person name="Xia L."/>
            <person name="Li J."/>
            <person name="Zhao F."/>
            <person name="Cao W."/>
        </authorList>
    </citation>
    <scope>NUCLEOTIDE SEQUENCE</scope>
    <source>
        <strain evidence="1">Hyas-2018</strain>
    </source>
</reference>
<evidence type="ECO:0000313" key="1">
    <source>
        <dbReference type="EMBL" id="KAH6934092.1"/>
    </source>
</evidence>
<keyword evidence="2" id="KW-1185">Reference proteome</keyword>
<organism evidence="1 2">
    <name type="scientific">Hyalomma asiaticum</name>
    <name type="common">Tick</name>
    <dbReference type="NCBI Taxonomy" id="266040"/>
    <lineage>
        <taxon>Eukaryota</taxon>
        <taxon>Metazoa</taxon>
        <taxon>Ecdysozoa</taxon>
        <taxon>Arthropoda</taxon>
        <taxon>Chelicerata</taxon>
        <taxon>Arachnida</taxon>
        <taxon>Acari</taxon>
        <taxon>Parasitiformes</taxon>
        <taxon>Ixodida</taxon>
        <taxon>Ixodoidea</taxon>
        <taxon>Ixodidae</taxon>
        <taxon>Hyalomminae</taxon>
        <taxon>Hyalomma</taxon>
    </lineage>
</organism>
<gene>
    <name evidence="1" type="ORF">HPB50_020030</name>
</gene>
<proteinExistence type="predicted"/>
<dbReference type="EMBL" id="CM023484">
    <property type="protein sequence ID" value="KAH6934092.1"/>
    <property type="molecule type" value="Genomic_DNA"/>
</dbReference>
<comment type="caution">
    <text evidence="1">The sequence shown here is derived from an EMBL/GenBank/DDBJ whole genome shotgun (WGS) entry which is preliminary data.</text>
</comment>
<sequence length="425" mass="47038">MMNVLLLLLAHGLLVRGATNISSNDGVTRTTSGAATTGFDEDHIDYVELIRSALGHAFANIPTPLKSKLLGADVSAECRVGLLRTLRAFLNLEPWALRLFDASGKYPTGALQGARADMGAFDECLDTVVRDAQGQVRTRGQYCNLVIYVKNSTAMESNIDFLSGALHPTFLYFKNFFIMENLALGRIGMCFIDSCCQEDMQALVDTSTMNAFLGAFSATSNTRDLLKVADRAQAELHAMQFLHGMRLLSMLHIVFGHFYTTLSDSWTLISGTACASIVVWLLLCGLRSVMAVRSQVIVAGRICVPLFFVIMCLYLLPRVVTGPDAKGGFQKLFDEVDRHWWHMLLQIRNFYENTVYDVLVHTWYLSADFQLYAVALPTLLILKGHKMALVAAFTVYSFIGCAVGTWVVARQHLLPLMIFPGPVVP</sequence>
<evidence type="ECO:0000313" key="2">
    <source>
        <dbReference type="Proteomes" id="UP000821845"/>
    </source>
</evidence>
<name>A0ACB7SJ47_HYAAI</name>